<keyword evidence="6" id="KW-0479">Metal-binding</keyword>
<evidence type="ECO:0000256" key="4">
    <source>
        <dbReference type="ARBA" id="ARBA00023180"/>
    </source>
</evidence>
<dbReference type="InterPro" id="IPR011042">
    <property type="entry name" value="6-blade_b-propeller_TolB-like"/>
</dbReference>
<dbReference type="InterPro" id="IPR051288">
    <property type="entry name" value="Serum_paraoxonase/arylesterase"/>
</dbReference>
<feature type="binding site" evidence="6">
    <location>
        <position position="183"/>
    </location>
    <ligand>
        <name>Ca(2+)</name>
        <dbReference type="ChEBI" id="CHEBI:29108"/>
        <label>1</label>
        <note>catalytic</note>
    </ligand>
</feature>
<comment type="cofactor">
    <cofactor evidence="6">
        <name>Ca(2+)</name>
        <dbReference type="ChEBI" id="CHEBI:29108"/>
    </cofactor>
    <text evidence="6">Binds 2 calcium ions per subunit.</text>
</comment>
<evidence type="ECO:0000313" key="9">
    <source>
        <dbReference type="Proteomes" id="UP000325780"/>
    </source>
</evidence>
<evidence type="ECO:0008006" key="10">
    <source>
        <dbReference type="Google" id="ProtNLM"/>
    </source>
</evidence>
<feature type="binding site" evidence="6">
    <location>
        <position position="287"/>
    </location>
    <ligand>
        <name>Ca(2+)</name>
        <dbReference type="ChEBI" id="CHEBI:29108"/>
        <label>1</label>
        <note>catalytic</note>
    </ligand>
</feature>
<evidence type="ECO:0000256" key="3">
    <source>
        <dbReference type="ARBA" id="ARBA00023157"/>
    </source>
</evidence>
<feature type="binding site" evidence="6">
    <location>
        <position position="243"/>
    </location>
    <ligand>
        <name>Ca(2+)</name>
        <dbReference type="ChEBI" id="CHEBI:29108"/>
        <label>1</label>
        <note>catalytic</note>
    </ligand>
</feature>
<accession>A0A5N6U5G8</accession>
<evidence type="ECO:0000256" key="6">
    <source>
        <dbReference type="PIRSR" id="PIRSR602640-2"/>
    </source>
</evidence>
<keyword evidence="6" id="KW-0106">Calcium</keyword>
<evidence type="ECO:0000256" key="1">
    <source>
        <dbReference type="ARBA" id="ARBA00008595"/>
    </source>
</evidence>
<dbReference type="SUPFAM" id="SSF63829">
    <property type="entry name" value="Calcium-dependent phosphotriesterase"/>
    <property type="match status" value="1"/>
</dbReference>
<feature type="binding site" evidence="6">
    <location>
        <position position="131"/>
    </location>
    <ligand>
        <name>Ca(2+)</name>
        <dbReference type="ChEBI" id="CHEBI:29108"/>
        <label>1</label>
        <note>catalytic</note>
    </ligand>
</feature>
<dbReference type="InterPro" id="IPR002640">
    <property type="entry name" value="Arylesterase"/>
</dbReference>
<name>A0A5N6U5G8_ASPAV</name>
<dbReference type="PANTHER" id="PTHR11799">
    <property type="entry name" value="PARAOXONASE"/>
    <property type="match status" value="1"/>
</dbReference>
<dbReference type="Proteomes" id="UP000325780">
    <property type="component" value="Unassembled WGS sequence"/>
</dbReference>
<dbReference type="Gene3D" id="2.120.10.30">
    <property type="entry name" value="TolB, C-terminal domain"/>
    <property type="match status" value="1"/>
</dbReference>
<feature type="glycosylation site" description="N-linked (GlcNAc...) asparagine" evidence="7">
    <location>
        <position position="288"/>
    </location>
</feature>
<keyword evidence="2" id="KW-0378">Hydrolase</keyword>
<feature type="binding site" evidence="6">
    <location>
        <position position="62"/>
    </location>
    <ligand>
        <name>Ca(2+)</name>
        <dbReference type="ChEBI" id="CHEBI:29108"/>
        <label>1</label>
        <note>catalytic</note>
    </ligand>
</feature>
<evidence type="ECO:0000256" key="2">
    <source>
        <dbReference type="ARBA" id="ARBA00022801"/>
    </source>
</evidence>
<dbReference type="OrthoDB" id="5307922at2759"/>
<comment type="PTM">
    <text evidence="7">Glycosylated.</text>
</comment>
<keyword evidence="4 7" id="KW-0325">Glycoprotein</keyword>
<proteinExistence type="inferred from homology"/>
<dbReference type="PANTHER" id="PTHR11799:SF30">
    <property type="entry name" value="SERUM PARAOXONASE_ARYLESTERASE 2"/>
    <property type="match status" value="1"/>
</dbReference>
<organism evidence="8 9">
    <name type="scientific">Aspergillus avenaceus</name>
    <dbReference type="NCBI Taxonomy" id="36643"/>
    <lineage>
        <taxon>Eukaryota</taxon>
        <taxon>Fungi</taxon>
        <taxon>Dikarya</taxon>
        <taxon>Ascomycota</taxon>
        <taxon>Pezizomycotina</taxon>
        <taxon>Eurotiomycetes</taxon>
        <taxon>Eurotiomycetidae</taxon>
        <taxon>Eurotiales</taxon>
        <taxon>Aspergillaceae</taxon>
        <taxon>Aspergillus</taxon>
        <taxon>Aspergillus subgen. Circumdati</taxon>
    </lineage>
</organism>
<feature type="binding site" evidence="6">
    <location>
        <position position="288"/>
    </location>
    <ligand>
        <name>Ca(2+)</name>
        <dbReference type="ChEBI" id="CHEBI:29108"/>
        <label>1</label>
        <note>catalytic</note>
    </ligand>
</feature>
<dbReference type="AlphaFoldDB" id="A0A5N6U5G8"/>
<dbReference type="Pfam" id="PF01731">
    <property type="entry name" value="Arylesterase"/>
    <property type="match status" value="1"/>
</dbReference>
<sequence length="387" mass="43078">MMNPMLKSILGFILLSLASSYLVGRAVIVFLMFKNAPARLEEFRVNADFEVKFADQFRNCEDALMVEEDGVAILSCDAGRDRWNTVMGTFPEDPSQVPSGELIIYHYTSQKESINRVTFLDYPAANNFHPLGVEYHRPSNTLFVCNHHPNGSRLDVFSMDLSKSEATATYRSTIADPVLKGPNSVVAISDHELYVSNDHYFLKRYNPWLSTIETYAGIPGGAVAYVNVKSGTVRPVAHVPFANGVVQLNETVLAVASTSTARVYLYQIQPDRSLRRVDSVKLPFLPDNLSIDKRGTLLIAGHPHPPSLEKVAKSRPRCQADAADCPNVHAPSWVAEWKPDGSYRNIFVSKSDFITSSTAIRDADRKLGIVTGLYEKGILVWREENPL</sequence>
<reference evidence="8 9" key="1">
    <citation type="submission" date="2019-04" db="EMBL/GenBank/DDBJ databases">
        <title>Friends and foes A comparative genomics study of 23 Aspergillus species from section Flavi.</title>
        <authorList>
            <consortium name="DOE Joint Genome Institute"/>
            <person name="Kjaerbolling I."/>
            <person name="Vesth T."/>
            <person name="Frisvad J.C."/>
            <person name="Nybo J.L."/>
            <person name="Theobald S."/>
            <person name="Kildgaard S."/>
            <person name="Isbrandt T."/>
            <person name="Kuo A."/>
            <person name="Sato A."/>
            <person name="Lyhne E.K."/>
            <person name="Kogle M.E."/>
            <person name="Wiebenga A."/>
            <person name="Kun R.S."/>
            <person name="Lubbers R.J."/>
            <person name="Makela M.R."/>
            <person name="Barry K."/>
            <person name="Chovatia M."/>
            <person name="Clum A."/>
            <person name="Daum C."/>
            <person name="Haridas S."/>
            <person name="He G."/>
            <person name="LaButti K."/>
            <person name="Lipzen A."/>
            <person name="Mondo S."/>
            <person name="Riley R."/>
            <person name="Salamov A."/>
            <person name="Simmons B.A."/>
            <person name="Magnuson J.K."/>
            <person name="Henrissat B."/>
            <person name="Mortensen U.H."/>
            <person name="Larsen T.O."/>
            <person name="Devries R.P."/>
            <person name="Grigoriev I.V."/>
            <person name="Machida M."/>
            <person name="Baker S.E."/>
            <person name="Andersen M.R."/>
        </authorList>
    </citation>
    <scope>NUCLEOTIDE SEQUENCE [LARGE SCALE GENOMIC DNA]</scope>
    <source>
        <strain evidence="8 9">IBT 18842</strain>
    </source>
</reference>
<dbReference type="EMBL" id="ML742035">
    <property type="protein sequence ID" value="KAE8153814.1"/>
    <property type="molecule type" value="Genomic_DNA"/>
</dbReference>
<protein>
    <recommendedName>
        <fullName evidence="10">Calcium-dependent phosphotriesterase</fullName>
    </recommendedName>
</protein>
<gene>
    <name evidence="8" type="ORF">BDV25DRAFT_148836</name>
</gene>
<feature type="active site" description="Proton acceptor" evidence="5">
    <location>
        <position position="129"/>
    </location>
</feature>
<evidence type="ECO:0000256" key="7">
    <source>
        <dbReference type="PIRSR" id="PIRSR602640-4"/>
    </source>
</evidence>
<dbReference type="GO" id="GO:0004064">
    <property type="term" value="F:arylesterase activity"/>
    <property type="evidence" value="ECO:0007669"/>
    <property type="project" value="InterPro"/>
</dbReference>
<comment type="similarity">
    <text evidence="1">Belongs to the paraoxonase family.</text>
</comment>
<keyword evidence="9" id="KW-1185">Reference proteome</keyword>
<evidence type="ECO:0000256" key="5">
    <source>
        <dbReference type="PIRSR" id="PIRSR602640-1"/>
    </source>
</evidence>
<dbReference type="GO" id="GO:0046872">
    <property type="term" value="F:metal ion binding"/>
    <property type="evidence" value="ECO:0007669"/>
    <property type="project" value="UniProtKB-KW"/>
</dbReference>
<keyword evidence="3" id="KW-1015">Disulfide bond</keyword>
<evidence type="ECO:0000313" key="8">
    <source>
        <dbReference type="EMBL" id="KAE8153814.1"/>
    </source>
</evidence>